<keyword evidence="4" id="KW-1185">Reference proteome</keyword>
<dbReference type="OrthoDB" id="10042764at2759"/>
<dbReference type="Proteomes" id="UP000681722">
    <property type="component" value="Unassembled WGS sequence"/>
</dbReference>
<evidence type="ECO:0000256" key="1">
    <source>
        <dbReference type="SAM" id="MobiDB-lite"/>
    </source>
</evidence>
<evidence type="ECO:0000313" key="4">
    <source>
        <dbReference type="Proteomes" id="UP000663829"/>
    </source>
</evidence>
<evidence type="ECO:0000313" key="3">
    <source>
        <dbReference type="EMBL" id="CAF4317421.1"/>
    </source>
</evidence>
<dbReference type="AlphaFoldDB" id="A0A815NRW6"/>
<dbReference type="EMBL" id="CAJOBC010084457">
    <property type="protein sequence ID" value="CAF4317421.1"/>
    <property type="molecule type" value="Genomic_DNA"/>
</dbReference>
<feature type="compositionally biased region" description="Basic and acidic residues" evidence="1">
    <location>
        <begin position="9"/>
        <end position="29"/>
    </location>
</feature>
<feature type="compositionally biased region" description="Polar residues" evidence="1">
    <location>
        <begin position="30"/>
        <end position="39"/>
    </location>
</feature>
<protein>
    <submittedName>
        <fullName evidence="2">Uncharacterized protein</fullName>
    </submittedName>
</protein>
<feature type="non-terminal residue" evidence="2">
    <location>
        <position position="1"/>
    </location>
</feature>
<comment type="caution">
    <text evidence="2">The sequence shown here is derived from an EMBL/GenBank/DDBJ whole genome shotgun (WGS) entry which is preliminary data.</text>
</comment>
<feature type="region of interest" description="Disordered" evidence="1">
    <location>
        <begin position="1"/>
        <end position="39"/>
    </location>
</feature>
<evidence type="ECO:0000313" key="2">
    <source>
        <dbReference type="EMBL" id="CAF1441385.1"/>
    </source>
</evidence>
<gene>
    <name evidence="2" type="ORF">GPM918_LOCUS34386</name>
    <name evidence="3" type="ORF">SRO942_LOCUS35084</name>
</gene>
<proteinExistence type="predicted"/>
<accession>A0A815NRW6</accession>
<dbReference type="EMBL" id="CAJNOQ010019015">
    <property type="protein sequence ID" value="CAF1441385.1"/>
    <property type="molecule type" value="Genomic_DNA"/>
</dbReference>
<reference evidence="2" key="1">
    <citation type="submission" date="2021-02" db="EMBL/GenBank/DDBJ databases">
        <authorList>
            <person name="Nowell W R."/>
        </authorList>
    </citation>
    <scope>NUCLEOTIDE SEQUENCE</scope>
</reference>
<dbReference type="Proteomes" id="UP000663829">
    <property type="component" value="Unassembled WGS sequence"/>
</dbReference>
<sequence length="230" mass="26737">VTTSGNRQLCDEEKKVSSDSKVRPDEKTNKLSTESTQRSSQIATTLLSSLSANPVYHRTDSHDNNNIILIERTADNDASSSLFVIWYDKDERRQEIMIRIQQKLGVQLLFFNEKQTCLQYIHMHSDKHIFLITSDEDSKDFITIIHSLLQIHSIYIYCTEDDFDMLAIWSNLFPKVWGVFSFEERLFNKLVLDLALYCTEKGDAYKKDGDMKLANINYTRSVNLYNTILD</sequence>
<name>A0A815NRW6_9BILA</name>
<organism evidence="2 4">
    <name type="scientific">Didymodactylos carnosus</name>
    <dbReference type="NCBI Taxonomy" id="1234261"/>
    <lineage>
        <taxon>Eukaryota</taxon>
        <taxon>Metazoa</taxon>
        <taxon>Spiralia</taxon>
        <taxon>Gnathifera</taxon>
        <taxon>Rotifera</taxon>
        <taxon>Eurotatoria</taxon>
        <taxon>Bdelloidea</taxon>
        <taxon>Philodinida</taxon>
        <taxon>Philodinidae</taxon>
        <taxon>Didymodactylos</taxon>
    </lineage>
</organism>